<protein>
    <submittedName>
        <fullName evidence="1">Uncharacterized protein</fullName>
    </submittedName>
</protein>
<dbReference type="AlphaFoldDB" id="A0A9D4G4A6"/>
<reference evidence="1" key="1">
    <citation type="journal article" date="2019" name="bioRxiv">
        <title>The Genome of the Zebra Mussel, Dreissena polymorpha: A Resource for Invasive Species Research.</title>
        <authorList>
            <person name="McCartney M.A."/>
            <person name="Auch B."/>
            <person name="Kono T."/>
            <person name="Mallez S."/>
            <person name="Zhang Y."/>
            <person name="Obille A."/>
            <person name="Becker A."/>
            <person name="Abrahante J.E."/>
            <person name="Garbe J."/>
            <person name="Badalamenti J.P."/>
            <person name="Herman A."/>
            <person name="Mangelson H."/>
            <person name="Liachko I."/>
            <person name="Sullivan S."/>
            <person name="Sone E.D."/>
            <person name="Koren S."/>
            <person name="Silverstein K.A.T."/>
            <person name="Beckman K.B."/>
            <person name="Gohl D.M."/>
        </authorList>
    </citation>
    <scope>NUCLEOTIDE SEQUENCE</scope>
    <source>
        <strain evidence="1">Duluth1</strain>
        <tissue evidence="1">Whole animal</tissue>
    </source>
</reference>
<evidence type="ECO:0000313" key="2">
    <source>
        <dbReference type="Proteomes" id="UP000828390"/>
    </source>
</evidence>
<keyword evidence="2" id="KW-1185">Reference proteome</keyword>
<dbReference type="Proteomes" id="UP000828390">
    <property type="component" value="Unassembled WGS sequence"/>
</dbReference>
<sequence>MGFRHVYSSQSKPVANSLYPGQLRSNIGLPAPIYSSQVNSIYASNELPGAI</sequence>
<comment type="caution">
    <text evidence="1">The sequence shown here is derived from an EMBL/GenBank/DDBJ whole genome shotgun (WGS) entry which is preliminary data.</text>
</comment>
<gene>
    <name evidence="1" type="ORF">DPMN_136943</name>
</gene>
<accession>A0A9D4G4A6</accession>
<organism evidence="1 2">
    <name type="scientific">Dreissena polymorpha</name>
    <name type="common">Zebra mussel</name>
    <name type="synonym">Mytilus polymorpha</name>
    <dbReference type="NCBI Taxonomy" id="45954"/>
    <lineage>
        <taxon>Eukaryota</taxon>
        <taxon>Metazoa</taxon>
        <taxon>Spiralia</taxon>
        <taxon>Lophotrochozoa</taxon>
        <taxon>Mollusca</taxon>
        <taxon>Bivalvia</taxon>
        <taxon>Autobranchia</taxon>
        <taxon>Heteroconchia</taxon>
        <taxon>Euheterodonta</taxon>
        <taxon>Imparidentia</taxon>
        <taxon>Neoheterodontei</taxon>
        <taxon>Myida</taxon>
        <taxon>Dreissenoidea</taxon>
        <taxon>Dreissenidae</taxon>
        <taxon>Dreissena</taxon>
    </lineage>
</organism>
<evidence type="ECO:0000313" key="1">
    <source>
        <dbReference type="EMBL" id="KAH3808586.1"/>
    </source>
</evidence>
<proteinExistence type="predicted"/>
<dbReference type="EMBL" id="JAIWYP010000006">
    <property type="protein sequence ID" value="KAH3808586.1"/>
    <property type="molecule type" value="Genomic_DNA"/>
</dbReference>
<name>A0A9D4G4A6_DREPO</name>
<reference evidence="1" key="2">
    <citation type="submission" date="2020-11" db="EMBL/GenBank/DDBJ databases">
        <authorList>
            <person name="McCartney M.A."/>
            <person name="Auch B."/>
            <person name="Kono T."/>
            <person name="Mallez S."/>
            <person name="Becker A."/>
            <person name="Gohl D.M."/>
            <person name="Silverstein K.A.T."/>
            <person name="Koren S."/>
            <person name="Bechman K.B."/>
            <person name="Herman A."/>
            <person name="Abrahante J.E."/>
            <person name="Garbe J."/>
        </authorList>
    </citation>
    <scope>NUCLEOTIDE SEQUENCE</scope>
    <source>
        <strain evidence="1">Duluth1</strain>
        <tissue evidence="1">Whole animal</tissue>
    </source>
</reference>